<gene>
    <name evidence="3" type="ORF">CNR34_00109</name>
</gene>
<feature type="transmembrane region" description="Helical" evidence="2">
    <location>
        <begin position="42"/>
        <end position="60"/>
    </location>
</feature>
<accession>A0A2H4P787</accession>
<keyword evidence="2" id="KW-0812">Transmembrane</keyword>
<feature type="coiled-coil region" evidence="1">
    <location>
        <begin position="76"/>
        <end position="114"/>
    </location>
</feature>
<keyword evidence="2" id="KW-1133">Transmembrane helix</keyword>
<organism evidence="3 4">
    <name type="scientific">Pseudomonas phage nickie</name>
    <dbReference type="NCBI Taxonomy" id="2048977"/>
    <lineage>
        <taxon>Viruses</taxon>
        <taxon>Duplodnaviria</taxon>
        <taxon>Heunggongvirae</taxon>
        <taxon>Uroviricota</taxon>
        <taxon>Caudoviricetes</taxon>
        <taxon>Nickievirus</taxon>
        <taxon>Nickievirus nickie</taxon>
    </lineage>
</organism>
<dbReference type="Proteomes" id="UP000241592">
    <property type="component" value="Segment"/>
</dbReference>
<keyword evidence="2" id="KW-0472">Membrane</keyword>
<keyword evidence="1" id="KW-0175">Coiled coil</keyword>
<proteinExistence type="predicted"/>
<evidence type="ECO:0000313" key="3">
    <source>
        <dbReference type="EMBL" id="ATW58042.1"/>
    </source>
</evidence>
<sequence length="228" mass="26433">MKTFAKEMWHLLVFTGALVCFNIGLKAAIMSFVDALDGDIKWVTFLYMVLVAIALGMLTLKTFEWLHKQIAETRGMKYFKAAIEKHTAELNKHQKEIEDKILEYSKNNKELHNANLMLADELRKVKAELYAERKPVMVEQHFDDWALNQFVTQLRAKLKRKRGMGRAGWNDCQITILHDLLVEEVESLNVEKMDMVDIGNYAMMCWMRDAFPVECESAALKSVRQIEA</sequence>
<evidence type="ECO:0000256" key="2">
    <source>
        <dbReference type="SAM" id="Phobius"/>
    </source>
</evidence>
<reference evidence="3 4" key="1">
    <citation type="submission" date="2017-09" db="EMBL/GenBank/DDBJ databases">
        <authorList>
            <person name="Ehlers B."/>
            <person name="Leendertz F.H."/>
        </authorList>
    </citation>
    <scope>NUCLEOTIDE SEQUENCE [LARGE SCALE GENOMIC DNA]</scope>
</reference>
<keyword evidence="4" id="KW-1185">Reference proteome</keyword>
<evidence type="ECO:0000313" key="4">
    <source>
        <dbReference type="Proteomes" id="UP000241592"/>
    </source>
</evidence>
<name>A0A2H4P787_9CAUD</name>
<evidence type="ECO:0000256" key="1">
    <source>
        <dbReference type="SAM" id="Coils"/>
    </source>
</evidence>
<protein>
    <submittedName>
        <fullName evidence="3">Uncharacterized protein</fullName>
    </submittedName>
</protein>
<dbReference type="OrthoDB" id="11588at10239"/>
<dbReference type="EMBL" id="MG018927">
    <property type="protein sequence ID" value="ATW58042.1"/>
    <property type="molecule type" value="Genomic_DNA"/>
</dbReference>